<protein>
    <recommendedName>
        <fullName evidence="2">Oxidoreductase molybdopterin-binding domain-containing protein</fullName>
    </recommendedName>
</protein>
<dbReference type="InterPro" id="IPR036374">
    <property type="entry name" value="OxRdtase_Mopterin-bd_sf"/>
</dbReference>
<keyword evidence="4" id="KW-1185">Reference proteome</keyword>
<dbReference type="OrthoDB" id="9798763at2"/>
<evidence type="ECO:0000256" key="1">
    <source>
        <dbReference type="SAM" id="SignalP"/>
    </source>
</evidence>
<organism evidence="3 4">
    <name type="scientific">Paracoccus solventivorans</name>
    <dbReference type="NCBI Taxonomy" id="53463"/>
    <lineage>
        <taxon>Bacteria</taxon>
        <taxon>Pseudomonadati</taxon>
        <taxon>Pseudomonadota</taxon>
        <taxon>Alphaproteobacteria</taxon>
        <taxon>Rhodobacterales</taxon>
        <taxon>Paracoccaceae</taxon>
        <taxon>Paracoccus</taxon>
    </lineage>
</organism>
<evidence type="ECO:0000313" key="4">
    <source>
        <dbReference type="Proteomes" id="UP000184444"/>
    </source>
</evidence>
<name>A0A1M7IPT1_9RHOB</name>
<dbReference type="AlphaFoldDB" id="A0A1M7IPT1"/>
<evidence type="ECO:0000259" key="2">
    <source>
        <dbReference type="Pfam" id="PF00174"/>
    </source>
</evidence>
<dbReference type="STRING" id="53463.SAMN05444389_10947"/>
<feature type="chain" id="PRO_5012319659" description="Oxidoreductase molybdopterin-binding domain-containing protein" evidence="1">
    <location>
        <begin position="26"/>
        <end position="160"/>
    </location>
</feature>
<sequence>MNLRHRIARTALIAALLLSSVPAAAENVLLTLTGAVTDGRVELTRADFDAMDWHEFATSTSVTDHQPEFRGVLMRDILAHAGAEGSQVRAAALNDYVVDIPIEDFYQFDVLAALYMDGVPLTPRDKGPVWIVYPRDDHGVLADIRYDMRWVWQLVALHVQ</sequence>
<dbReference type="EMBL" id="FRCK01000009">
    <property type="protein sequence ID" value="SHM42623.1"/>
    <property type="molecule type" value="Genomic_DNA"/>
</dbReference>
<dbReference type="Gene3D" id="3.90.420.10">
    <property type="entry name" value="Oxidoreductase, molybdopterin-binding domain"/>
    <property type="match status" value="1"/>
</dbReference>
<dbReference type="Proteomes" id="UP000184444">
    <property type="component" value="Unassembled WGS sequence"/>
</dbReference>
<dbReference type="RefSeq" id="WP_084732134.1">
    <property type="nucleotide sequence ID" value="NZ_FRCK01000009.1"/>
</dbReference>
<evidence type="ECO:0000313" key="3">
    <source>
        <dbReference type="EMBL" id="SHM42623.1"/>
    </source>
</evidence>
<accession>A0A1M7IPT1</accession>
<proteinExistence type="predicted"/>
<keyword evidence="1" id="KW-0732">Signal</keyword>
<feature type="domain" description="Oxidoreductase molybdopterin-binding" evidence="2">
    <location>
        <begin position="66"/>
        <end position="134"/>
    </location>
</feature>
<feature type="signal peptide" evidence="1">
    <location>
        <begin position="1"/>
        <end position="25"/>
    </location>
</feature>
<gene>
    <name evidence="3" type="ORF">SAMN05444389_10947</name>
</gene>
<dbReference type="InterPro" id="IPR000572">
    <property type="entry name" value="OxRdtase_Mopterin-bd_dom"/>
</dbReference>
<dbReference type="SUPFAM" id="SSF56524">
    <property type="entry name" value="Oxidoreductase molybdopterin-binding domain"/>
    <property type="match status" value="1"/>
</dbReference>
<dbReference type="Pfam" id="PF00174">
    <property type="entry name" value="Oxidored_molyb"/>
    <property type="match status" value="1"/>
</dbReference>
<reference evidence="4" key="1">
    <citation type="submission" date="2016-11" db="EMBL/GenBank/DDBJ databases">
        <authorList>
            <person name="Varghese N."/>
            <person name="Submissions S."/>
        </authorList>
    </citation>
    <scope>NUCLEOTIDE SEQUENCE [LARGE SCALE GENOMIC DNA]</scope>
    <source>
        <strain evidence="4">DSM 6637</strain>
    </source>
</reference>